<geneLocation type="plasmid" evidence="2 3">
    <name>pRF</name>
</geneLocation>
<feature type="coiled-coil region" evidence="1">
    <location>
        <begin position="217"/>
        <end position="244"/>
    </location>
</feature>
<reference evidence="2 3" key="1">
    <citation type="journal article" date="2005" name="PLoS Biol.">
        <title>The genome sequence of Rickettsia felis identifies the first putative conjugative plasmid in an obligate intracellular parasite.</title>
        <authorList>
            <person name="Ogata H."/>
            <person name="Renesto P."/>
            <person name="Audic S."/>
            <person name="Robert C."/>
            <person name="Blanc G."/>
            <person name="Fournier P.E."/>
            <person name="Parinello H."/>
            <person name="Claverie J.M."/>
            <person name="Raoult D."/>
        </authorList>
    </citation>
    <scope>NUCLEOTIDE SEQUENCE [LARGE SCALE GENOMIC DNA]</scope>
    <source>
        <strain evidence="3">ATCC VR-1525 / URRWXCal2</strain>
    </source>
</reference>
<evidence type="ECO:0000256" key="1">
    <source>
        <dbReference type="SAM" id="Coils"/>
    </source>
</evidence>
<keyword evidence="3" id="KW-1185">Reference proteome</keyword>
<dbReference type="AlphaFoldDB" id="Q4UJH0"/>
<keyword evidence="2" id="KW-0614">Plasmid</keyword>
<name>Q4UJH0_RICFE</name>
<sequence>MVLLYMKRRQKQTLFYFYDSNNLKKEAGMYLNINQNISNLTNIEKEFIADKYDAILFNNGNLMFKATHGCLPQFQEEIIKLLDIKLFREVIIEHIFLYEIKFCEEELRNMRLNKTQEKQIQEKIDEINLLKTQYKTCISISAPNNLNDKAKIKTLLNDYYSAVLNSVQCSSYLDSLYNFASSSCDSYHYDSYDGAFYIPKEELKEWEEMQKDNDKEIKICSTQYKELRTQYVNLQEQLSQLVNNLQ</sequence>
<dbReference type="Proteomes" id="UP000008548">
    <property type="component" value="Plasmid pRF"/>
</dbReference>
<evidence type="ECO:0000313" key="2">
    <source>
        <dbReference type="EMBL" id="AAY62287.1"/>
    </source>
</evidence>
<evidence type="ECO:0000313" key="3">
    <source>
        <dbReference type="Proteomes" id="UP000008548"/>
    </source>
</evidence>
<gene>
    <name evidence="2" type="ordered locus">RF_p36</name>
</gene>
<accession>Q4UJH0</accession>
<dbReference type="KEGG" id="rfe:RF_p36"/>
<proteinExistence type="predicted"/>
<protein>
    <submittedName>
        <fullName evidence="2">Uncharacterized protein</fullName>
    </submittedName>
</protein>
<organism evidence="2 3">
    <name type="scientific">Rickettsia felis (strain ATCC VR-1525 / URRWXCal2)</name>
    <name type="common">Rickettsia azadi</name>
    <dbReference type="NCBI Taxonomy" id="315456"/>
    <lineage>
        <taxon>Bacteria</taxon>
        <taxon>Pseudomonadati</taxon>
        <taxon>Pseudomonadota</taxon>
        <taxon>Alphaproteobacteria</taxon>
        <taxon>Rickettsiales</taxon>
        <taxon>Rickettsiaceae</taxon>
        <taxon>Rickettsieae</taxon>
        <taxon>Rickettsia</taxon>
        <taxon>spotted fever group</taxon>
    </lineage>
</organism>
<dbReference type="HOGENOM" id="CLU_1128371_0_0_5"/>
<keyword evidence="1" id="KW-0175">Coiled coil</keyword>
<dbReference type="EMBL" id="CP000054">
    <property type="protein sequence ID" value="AAY62287.1"/>
    <property type="molecule type" value="Genomic_DNA"/>
</dbReference>